<dbReference type="GO" id="GO:0046294">
    <property type="term" value="P:formaldehyde catabolic process"/>
    <property type="evidence" value="ECO:0007669"/>
    <property type="project" value="InterPro"/>
</dbReference>
<comment type="function">
    <text evidence="7">Serine hydrolase involved in the detoxification of formaldehyde.</text>
</comment>
<evidence type="ECO:0000256" key="1">
    <source>
        <dbReference type="ARBA" id="ARBA00005622"/>
    </source>
</evidence>
<keyword evidence="5 7" id="KW-0378">Hydrolase</keyword>
<dbReference type="PANTHER" id="PTHR10061">
    <property type="entry name" value="S-FORMYLGLUTATHIONE HYDROLASE"/>
    <property type="match status" value="1"/>
</dbReference>
<dbReference type="InterPro" id="IPR029058">
    <property type="entry name" value="AB_hydrolase_fold"/>
</dbReference>
<evidence type="ECO:0000256" key="4">
    <source>
        <dbReference type="ARBA" id="ARBA00022487"/>
    </source>
</evidence>
<evidence type="ECO:0000313" key="8">
    <source>
        <dbReference type="EMBL" id="GBG33316.1"/>
    </source>
</evidence>
<evidence type="ECO:0000256" key="3">
    <source>
        <dbReference type="ARBA" id="ARBA00016774"/>
    </source>
</evidence>
<keyword evidence="9" id="KW-1185">Reference proteome</keyword>
<keyword evidence="4 7" id="KW-0719">Serine esterase</keyword>
<dbReference type="PANTHER" id="PTHR10061:SF0">
    <property type="entry name" value="S-FORMYLGLUTATHIONE HYDROLASE"/>
    <property type="match status" value="1"/>
</dbReference>
<dbReference type="AlphaFoldDB" id="A0A2R5GR02"/>
<dbReference type="EMBL" id="BEYU01000151">
    <property type="protein sequence ID" value="GBG33316.1"/>
    <property type="molecule type" value="Genomic_DNA"/>
</dbReference>
<dbReference type="InterPro" id="IPR014186">
    <property type="entry name" value="S-formylglutathione_hydrol"/>
</dbReference>
<keyword evidence="7" id="KW-0963">Cytoplasm</keyword>
<comment type="catalytic activity">
    <reaction evidence="7">
        <text>S-formylglutathione + H2O = formate + glutathione + H(+)</text>
        <dbReference type="Rhea" id="RHEA:14961"/>
        <dbReference type="ChEBI" id="CHEBI:15377"/>
        <dbReference type="ChEBI" id="CHEBI:15378"/>
        <dbReference type="ChEBI" id="CHEBI:15740"/>
        <dbReference type="ChEBI" id="CHEBI:57688"/>
        <dbReference type="ChEBI" id="CHEBI:57925"/>
        <dbReference type="EC" id="3.1.2.12"/>
    </reaction>
</comment>
<dbReference type="OrthoDB" id="420518at2759"/>
<organism evidence="8 9">
    <name type="scientific">Hondaea fermentalgiana</name>
    <dbReference type="NCBI Taxonomy" id="2315210"/>
    <lineage>
        <taxon>Eukaryota</taxon>
        <taxon>Sar</taxon>
        <taxon>Stramenopiles</taxon>
        <taxon>Bigyra</taxon>
        <taxon>Labyrinthulomycetes</taxon>
        <taxon>Thraustochytrida</taxon>
        <taxon>Thraustochytriidae</taxon>
        <taxon>Hondaea</taxon>
    </lineage>
</organism>
<reference evidence="8 9" key="1">
    <citation type="submission" date="2017-12" db="EMBL/GenBank/DDBJ databases">
        <title>Sequencing, de novo assembly and annotation of complete genome of a new Thraustochytrid species, strain FCC1311.</title>
        <authorList>
            <person name="Sedici K."/>
            <person name="Godart F."/>
            <person name="Aiese Cigliano R."/>
            <person name="Sanseverino W."/>
            <person name="Barakat M."/>
            <person name="Ortet P."/>
            <person name="Marechal E."/>
            <person name="Cagnac O."/>
            <person name="Amato A."/>
        </authorList>
    </citation>
    <scope>NUCLEOTIDE SEQUENCE [LARGE SCALE GENOMIC DNA]</scope>
</reference>
<evidence type="ECO:0000256" key="5">
    <source>
        <dbReference type="ARBA" id="ARBA00022801"/>
    </source>
</evidence>
<dbReference type="InParanoid" id="A0A2R5GR02"/>
<feature type="active site" description="Charge relay system" evidence="6">
    <location>
        <position position="227"/>
    </location>
</feature>
<sequence length="281" mass="31048">MALNLVKQNKAFGGWVKQFSHTSKVLGDLEMKFSVFLPAQSENSKVPVVYYLSGLTCTDENFTTKAGAQRRAAELGFALVAPDTSPRGANIEGEDESYDFGSGAGFYVDATTDKWKKNYNMYSYVTDELPSLIASELPVDDSRKAVSGHSMGGHGSLITALKNPGMFKCATAFAPIANPMNCQWGQKAFTGYLGEDKSAWAKYDASELVKSYEGPQLPIFADQGLADNFYPDQLLSENFIEAAKTNDKVDVEFRFQEGYDHSYYTMATFIDDHLDFIAKHI</sequence>
<dbReference type="EC" id="3.1.2.12" evidence="2 7"/>
<comment type="caution">
    <text evidence="8">The sequence shown here is derived from an EMBL/GenBank/DDBJ whole genome shotgun (WGS) entry which is preliminary data.</text>
</comment>
<dbReference type="Gene3D" id="3.40.50.1820">
    <property type="entry name" value="alpha/beta hydrolase"/>
    <property type="match status" value="1"/>
</dbReference>
<comment type="similarity">
    <text evidence="1 7">Belongs to the esterase D family.</text>
</comment>
<evidence type="ECO:0000256" key="6">
    <source>
        <dbReference type="PIRSR" id="PIRSR614186-1"/>
    </source>
</evidence>
<dbReference type="GO" id="GO:0052689">
    <property type="term" value="F:carboxylic ester hydrolase activity"/>
    <property type="evidence" value="ECO:0007669"/>
    <property type="project" value="UniProtKB-KW"/>
</dbReference>
<feature type="active site" description="Charge relay system" evidence="6">
    <location>
        <position position="150"/>
    </location>
</feature>
<name>A0A2R5GR02_9STRA</name>
<gene>
    <name evidence="8" type="ORF">FCC1311_095402</name>
</gene>
<evidence type="ECO:0000256" key="7">
    <source>
        <dbReference type="RuleBase" id="RU363068"/>
    </source>
</evidence>
<proteinExistence type="inferred from homology"/>
<protein>
    <recommendedName>
        <fullName evidence="3 7">S-formylglutathione hydrolase</fullName>
        <ecNumber evidence="2 7">3.1.2.12</ecNumber>
    </recommendedName>
</protein>
<dbReference type="GO" id="GO:0005829">
    <property type="term" value="C:cytosol"/>
    <property type="evidence" value="ECO:0007669"/>
    <property type="project" value="TreeGrafter"/>
</dbReference>
<dbReference type="Proteomes" id="UP000241890">
    <property type="component" value="Unassembled WGS sequence"/>
</dbReference>
<dbReference type="FunFam" id="3.40.50.1820:FF:000002">
    <property type="entry name" value="S-formylglutathione hydrolase"/>
    <property type="match status" value="1"/>
</dbReference>
<evidence type="ECO:0000256" key="2">
    <source>
        <dbReference type="ARBA" id="ARBA00012479"/>
    </source>
</evidence>
<dbReference type="GO" id="GO:0018738">
    <property type="term" value="F:S-formylglutathione hydrolase activity"/>
    <property type="evidence" value="ECO:0007669"/>
    <property type="project" value="UniProtKB-EC"/>
</dbReference>
<accession>A0A2R5GR02</accession>
<feature type="active site" description="Charge relay system" evidence="6">
    <location>
        <position position="261"/>
    </location>
</feature>
<dbReference type="Pfam" id="PF00756">
    <property type="entry name" value="Esterase"/>
    <property type="match status" value="1"/>
</dbReference>
<dbReference type="NCBIfam" id="TIGR02821">
    <property type="entry name" value="fghA_ester_D"/>
    <property type="match status" value="1"/>
</dbReference>
<dbReference type="SUPFAM" id="SSF53474">
    <property type="entry name" value="alpha/beta-Hydrolases"/>
    <property type="match status" value="1"/>
</dbReference>
<comment type="subcellular location">
    <subcellularLocation>
        <location evidence="7">Cytoplasm</location>
    </subcellularLocation>
</comment>
<dbReference type="InterPro" id="IPR000801">
    <property type="entry name" value="Esterase-like"/>
</dbReference>
<evidence type="ECO:0000313" key="9">
    <source>
        <dbReference type="Proteomes" id="UP000241890"/>
    </source>
</evidence>